<evidence type="ECO:0000313" key="3">
    <source>
        <dbReference type="Proteomes" id="UP000464620"/>
    </source>
</evidence>
<name>A0A6B9V7W6_ARAHY</name>
<dbReference type="GO" id="GO:0004473">
    <property type="term" value="F:malate dehydrogenase (decarboxylating) (NADP+) activity"/>
    <property type="evidence" value="ECO:0007669"/>
    <property type="project" value="TreeGrafter"/>
</dbReference>
<feature type="domain" description="Malic enzyme N-terminal" evidence="1">
    <location>
        <begin position="2"/>
        <end position="50"/>
    </location>
</feature>
<dbReference type="GO" id="GO:0006108">
    <property type="term" value="P:malate metabolic process"/>
    <property type="evidence" value="ECO:0007669"/>
    <property type="project" value="TreeGrafter"/>
</dbReference>
<evidence type="ECO:0000259" key="1">
    <source>
        <dbReference type="Pfam" id="PF00390"/>
    </source>
</evidence>
<dbReference type="Proteomes" id="UP000464620">
    <property type="component" value="Chromosome B09"/>
</dbReference>
<dbReference type="PANTHER" id="PTHR23406">
    <property type="entry name" value="MALIC ENZYME-RELATED"/>
    <property type="match status" value="1"/>
</dbReference>
<dbReference type="EMBL" id="CP031001">
    <property type="protein sequence ID" value="QHN77530.1"/>
    <property type="molecule type" value="Genomic_DNA"/>
</dbReference>
<dbReference type="Gene3D" id="3.40.50.10380">
    <property type="entry name" value="Malic enzyme, N-terminal domain"/>
    <property type="match status" value="1"/>
</dbReference>
<sequence>MRPQDLYISLKEKGRILEVLRNWPEKNIQVIVVTDGERILGLGDLGCQVISSVLVEIYESYCFMNQV</sequence>
<dbReference type="InterPro" id="IPR046346">
    <property type="entry name" value="Aminoacid_DH-like_N_sf"/>
</dbReference>
<gene>
    <name evidence="2" type="ORF">DS421_19g653530</name>
</gene>
<reference evidence="2 3" key="1">
    <citation type="submission" date="2020-01" db="EMBL/GenBank/DDBJ databases">
        <title>Genome sequence of Arachis hypogaea, cultivar Shitouqi.</title>
        <authorList>
            <person name="Zhuang W."/>
            <person name="Chen H."/>
            <person name="Varshney R."/>
            <person name="Wang D."/>
            <person name="Ming R."/>
        </authorList>
    </citation>
    <scope>NUCLEOTIDE SEQUENCE [LARGE SCALE GENOMIC DNA]</scope>
    <source>
        <tissue evidence="2">Young leaf</tissue>
    </source>
</reference>
<accession>A0A6B9V7W6</accession>
<protein>
    <submittedName>
        <fullName evidence="2">NADP-dependent malic enzyme 4</fullName>
    </submittedName>
</protein>
<dbReference type="SUPFAM" id="SSF53223">
    <property type="entry name" value="Aminoacid dehydrogenase-like, N-terminal domain"/>
    <property type="match status" value="1"/>
</dbReference>
<dbReference type="InterPro" id="IPR037062">
    <property type="entry name" value="Malic_N_dom_sf"/>
</dbReference>
<dbReference type="PANTHER" id="PTHR23406:SF64">
    <property type="entry name" value="NADP-DEPENDENT MALIC ENZYME 3"/>
    <property type="match status" value="1"/>
</dbReference>
<dbReference type="InterPro" id="IPR012301">
    <property type="entry name" value="Malic_N_dom"/>
</dbReference>
<dbReference type="AlphaFoldDB" id="A0A6B9V7W6"/>
<dbReference type="GO" id="GO:0009507">
    <property type="term" value="C:chloroplast"/>
    <property type="evidence" value="ECO:0007669"/>
    <property type="project" value="TreeGrafter"/>
</dbReference>
<organism evidence="2 3">
    <name type="scientific">Arachis hypogaea</name>
    <name type="common">Peanut</name>
    <dbReference type="NCBI Taxonomy" id="3818"/>
    <lineage>
        <taxon>Eukaryota</taxon>
        <taxon>Viridiplantae</taxon>
        <taxon>Streptophyta</taxon>
        <taxon>Embryophyta</taxon>
        <taxon>Tracheophyta</taxon>
        <taxon>Spermatophyta</taxon>
        <taxon>Magnoliopsida</taxon>
        <taxon>eudicotyledons</taxon>
        <taxon>Gunneridae</taxon>
        <taxon>Pentapetalae</taxon>
        <taxon>rosids</taxon>
        <taxon>fabids</taxon>
        <taxon>Fabales</taxon>
        <taxon>Fabaceae</taxon>
        <taxon>Papilionoideae</taxon>
        <taxon>50 kb inversion clade</taxon>
        <taxon>dalbergioids sensu lato</taxon>
        <taxon>Dalbergieae</taxon>
        <taxon>Pterocarpus clade</taxon>
        <taxon>Arachis</taxon>
    </lineage>
</organism>
<evidence type="ECO:0000313" key="2">
    <source>
        <dbReference type="EMBL" id="QHN77530.1"/>
    </source>
</evidence>
<dbReference type="Pfam" id="PF00390">
    <property type="entry name" value="malic"/>
    <property type="match status" value="1"/>
</dbReference>
<proteinExistence type="predicted"/>